<evidence type="ECO:0000313" key="2">
    <source>
        <dbReference type="Proteomes" id="UP000016922"/>
    </source>
</evidence>
<dbReference type="RefSeq" id="XP_008078605.1">
    <property type="nucleotide sequence ID" value="XM_008080414.1"/>
</dbReference>
<dbReference type="HOGENOM" id="CLU_1343363_0_0_1"/>
<organism evidence="1 2">
    <name type="scientific">Glarea lozoyensis (strain ATCC 20868 / MF5171)</name>
    <dbReference type="NCBI Taxonomy" id="1116229"/>
    <lineage>
        <taxon>Eukaryota</taxon>
        <taxon>Fungi</taxon>
        <taxon>Dikarya</taxon>
        <taxon>Ascomycota</taxon>
        <taxon>Pezizomycotina</taxon>
        <taxon>Leotiomycetes</taxon>
        <taxon>Helotiales</taxon>
        <taxon>Helotiaceae</taxon>
        <taxon>Glarea</taxon>
    </lineage>
</organism>
<dbReference type="KEGG" id="glz:GLAREA_10364"/>
<name>S3DAB4_GLAL2</name>
<accession>S3DAB4</accession>
<dbReference type="AlphaFoldDB" id="S3DAB4"/>
<sequence>MSLLRMLLNFLGFHSNEEPNEESSDESPRAMNIISNPPNATHDILLLTTPTSTTPYETATHLAHSLPTARILLYTYNTSLTVQSISKNLTFAISDQRFDSRARPLIWIAFGTGDMACKDALVRCSVNDGKLGRVLSATRGVVFCKEEEVERRGMRVFLRSLEEMRWVVGEGVEGLARKREGFGVVRVDEGGERENFEGGRAVYG</sequence>
<protein>
    <submittedName>
        <fullName evidence="1">Uncharacterized protein</fullName>
    </submittedName>
</protein>
<evidence type="ECO:0000313" key="1">
    <source>
        <dbReference type="EMBL" id="EPE34670.1"/>
    </source>
</evidence>
<proteinExistence type="predicted"/>
<keyword evidence="2" id="KW-1185">Reference proteome</keyword>
<dbReference type="Proteomes" id="UP000016922">
    <property type="component" value="Unassembled WGS sequence"/>
</dbReference>
<reference evidence="1 2" key="1">
    <citation type="journal article" date="2013" name="BMC Genomics">
        <title>Genomics-driven discovery of the pneumocandin biosynthetic gene cluster in the fungus Glarea lozoyensis.</title>
        <authorList>
            <person name="Chen L."/>
            <person name="Yue Q."/>
            <person name="Zhang X."/>
            <person name="Xiang M."/>
            <person name="Wang C."/>
            <person name="Li S."/>
            <person name="Che Y."/>
            <person name="Ortiz-Lopez F.J."/>
            <person name="Bills G.F."/>
            <person name="Liu X."/>
            <person name="An Z."/>
        </authorList>
    </citation>
    <scope>NUCLEOTIDE SEQUENCE [LARGE SCALE GENOMIC DNA]</scope>
    <source>
        <strain evidence="2">ATCC 20868 / MF5171</strain>
    </source>
</reference>
<gene>
    <name evidence="1" type="ORF">GLAREA_10364</name>
</gene>
<dbReference type="GeneID" id="19469411"/>
<dbReference type="EMBL" id="KE145356">
    <property type="protein sequence ID" value="EPE34670.1"/>
    <property type="molecule type" value="Genomic_DNA"/>
</dbReference>